<evidence type="ECO:0000256" key="1">
    <source>
        <dbReference type="ARBA" id="ARBA00000085"/>
    </source>
</evidence>
<comment type="catalytic activity">
    <reaction evidence="1">
        <text>ATP + protein L-histidine = ADP + protein N-phospho-L-histidine.</text>
        <dbReference type="EC" id="2.7.13.3"/>
    </reaction>
</comment>
<dbReference type="PROSITE" id="PS50109">
    <property type="entry name" value="HIS_KIN"/>
    <property type="match status" value="1"/>
</dbReference>
<proteinExistence type="predicted"/>
<accession>A0AAU9ES64</accession>
<keyword evidence="7" id="KW-0472">Membrane</keyword>
<dbReference type="InterPro" id="IPR004358">
    <property type="entry name" value="Sig_transdc_His_kin-like_C"/>
</dbReference>
<keyword evidence="5" id="KW-0902">Two-component regulatory system</keyword>
<dbReference type="SUPFAM" id="SSF55874">
    <property type="entry name" value="ATPase domain of HSP90 chaperone/DNA topoisomerase II/histidine kinase"/>
    <property type="match status" value="1"/>
</dbReference>
<evidence type="ECO:0000256" key="7">
    <source>
        <dbReference type="SAM" id="Phobius"/>
    </source>
</evidence>
<evidence type="ECO:0000313" key="10">
    <source>
        <dbReference type="Proteomes" id="UP001321786"/>
    </source>
</evidence>
<dbReference type="PRINTS" id="PR00344">
    <property type="entry name" value="BCTRLSENSOR"/>
</dbReference>
<dbReference type="AlphaFoldDB" id="A0AAU9ES64"/>
<sequence>MKKKLQSNMIYVYILSLIIIIIGAYILNVYFTYEKYDRYVNDIILNDLENSPINLEKYIDGIIGKYFEDEMIQNIRGESFINEVFIKKEFDEHVISERDHYKYIEVFAFDISKYPTEISKVYATTMDFFNKNINKNSIVQSAIRKKNGFVSDENFVFSFSEIGNFEVITMVDKSKLIDSNTYLEKKVINLYKIFSKFYNDKKLILMNLKNGKIIYKSSNAFLQISEVNLKNEKFIDDKGILYRDISLDTSSGKIDGLNNKYKMFFSKNKSYNLLFLRVEKQTNPLDIFSGKVSIYNFIIIMMILLLFFLIISESRKLVDLAEFNSILEKKINERTLELTVINRYQKHSLKEARIAKKELSSKNMELLDSMRSLKETQTKLIESEKMASLGSLVAGVAHEINTPIGNSVTASSFIENETAKIKKKLDSGNIKKSELISYFEEVKNSTNILSSSLNRASDLITSFKKIAVDQSSEILETFNIKNYIKLVITSLNHQIKHTNTKILVFGDEDIIINSFPGAYAQIFSNLIMNSLIHGLEKKENGIIQIKIVKYDVDKLKIIYTDNGTGIDKYLIKKVFDPFFTTKRGNGGSGLGLNVIYNLVTQTLKGEINLISEKNAGVEFTIIVPMNYNSNVKKSKKIEVEK</sequence>
<keyword evidence="3" id="KW-0597">Phosphoprotein</keyword>
<dbReference type="InterPro" id="IPR005467">
    <property type="entry name" value="His_kinase_dom"/>
</dbReference>
<feature type="transmembrane region" description="Helical" evidence="7">
    <location>
        <begin position="12"/>
        <end position="33"/>
    </location>
</feature>
<feature type="domain" description="Histidine kinase" evidence="8">
    <location>
        <begin position="395"/>
        <end position="627"/>
    </location>
</feature>
<keyword evidence="4" id="KW-0808">Transferase</keyword>
<evidence type="ECO:0000256" key="4">
    <source>
        <dbReference type="ARBA" id="ARBA00022777"/>
    </source>
</evidence>
<dbReference type="RefSeq" id="WP_338536250.1">
    <property type="nucleotide sequence ID" value="NZ_AP028654.1"/>
</dbReference>
<organism evidence="9 10">
    <name type="scientific">Helicovermis profundi</name>
    <dbReference type="NCBI Taxonomy" id="3065157"/>
    <lineage>
        <taxon>Bacteria</taxon>
        <taxon>Bacillati</taxon>
        <taxon>Bacillota</taxon>
        <taxon>Clostridia</taxon>
        <taxon>Helicovermis</taxon>
    </lineage>
</organism>
<dbReference type="Gene3D" id="3.30.565.10">
    <property type="entry name" value="Histidine kinase-like ATPase, C-terminal domain"/>
    <property type="match status" value="1"/>
</dbReference>
<feature type="transmembrane region" description="Helical" evidence="7">
    <location>
        <begin position="292"/>
        <end position="311"/>
    </location>
</feature>
<dbReference type="Pfam" id="PF02518">
    <property type="entry name" value="HATPase_c"/>
    <property type="match status" value="1"/>
</dbReference>
<keyword evidence="7" id="KW-1133">Transmembrane helix</keyword>
<dbReference type="InterPro" id="IPR003661">
    <property type="entry name" value="HisK_dim/P_dom"/>
</dbReference>
<keyword evidence="4" id="KW-0418">Kinase</keyword>
<dbReference type="GO" id="GO:0000155">
    <property type="term" value="F:phosphorelay sensor kinase activity"/>
    <property type="evidence" value="ECO:0007669"/>
    <property type="project" value="InterPro"/>
</dbReference>
<dbReference type="CDD" id="cd00082">
    <property type="entry name" value="HisKA"/>
    <property type="match status" value="1"/>
</dbReference>
<keyword evidence="7" id="KW-0812">Transmembrane</keyword>
<evidence type="ECO:0000256" key="3">
    <source>
        <dbReference type="ARBA" id="ARBA00022553"/>
    </source>
</evidence>
<evidence type="ECO:0000256" key="5">
    <source>
        <dbReference type="ARBA" id="ARBA00023012"/>
    </source>
</evidence>
<evidence type="ECO:0000259" key="8">
    <source>
        <dbReference type="PROSITE" id="PS50109"/>
    </source>
</evidence>
<dbReference type="KEGG" id="hprf:HLPR_02210"/>
<dbReference type="SMART" id="SM00387">
    <property type="entry name" value="HATPase_c"/>
    <property type="match status" value="1"/>
</dbReference>
<dbReference type="Gene3D" id="1.10.287.130">
    <property type="match status" value="1"/>
</dbReference>
<dbReference type="PANTHER" id="PTHR43065">
    <property type="entry name" value="SENSOR HISTIDINE KINASE"/>
    <property type="match status" value="1"/>
</dbReference>
<dbReference type="EMBL" id="AP028654">
    <property type="protein sequence ID" value="BEP27890.1"/>
    <property type="molecule type" value="Genomic_DNA"/>
</dbReference>
<keyword evidence="6" id="KW-0175">Coiled coil</keyword>
<dbReference type="PANTHER" id="PTHR43065:SF47">
    <property type="match status" value="1"/>
</dbReference>
<evidence type="ECO:0000313" key="9">
    <source>
        <dbReference type="EMBL" id="BEP27890.1"/>
    </source>
</evidence>
<feature type="coiled-coil region" evidence="6">
    <location>
        <begin position="349"/>
        <end position="376"/>
    </location>
</feature>
<gene>
    <name evidence="9" type="ORF">HLPR_02210</name>
</gene>
<keyword evidence="10" id="KW-1185">Reference proteome</keyword>
<dbReference type="InterPro" id="IPR003594">
    <property type="entry name" value="HATPase_dom"/>
</dbReference>
<name>A0AAU9ES64_9FIRM</name>
<dbReference type="Proteomes" id="UP001321786">
    <property type="component" value="Chromosome"/>
</dbReference>
<protein>
    <recommendedName>
        <fullName evidence="2">histidine kinase</fullName>
        <ecNumber evidence="2">2.7.13.3</ecNumber>
    </recommendedName>
</protein>
<evidence type="ECO:0000256" key="6">
    <source>
        <dbReference type="SAM" id="Coils"/>
    </source>
</evidence>
<dbReference type="EC" id="2.7.13.3" evidence="2"/>
<evidence type="ECO:0000256" key="2">
    <source>
        <dbReference type="ARBA" id="ARBA00012438"/>
    </source>
</evidence>
<dbReference type="InterPro" id="IPR036890">
    <property type="entry name" value="HATPase_C_sf"/>
</dbReference>
<reference evidence="9 10" key="1">
    <citation type="submission" date="2023-08" db="EMBL/GenBank/DDBJ databases">
        <title>Helicovermis profunda gen. nov., sp. nov., a novel mesophilic, fermentative bacterium within the Bacillota from a deep-sea hydrothermal vent chimney.</title>
        <authorList>
            <person name="Miyazaki U."/>
            <person name="Mizutani D."/>
            <person name="Hashimoto Y."/>
            <person name="Tame A."/>
            <person name="Sawayama S."/>
            <person name="Miyazaki J."/>
            <person name="Takai K."/>
            <person name="Nakagawa S."/>
        </authorList>
    </citation>
    <scope>NUCLEOTIDE SEQUENCE [LARGE SCALE GENOMIC DNA]</scope>
    <source>
        <strain evidence="9 10">S502</strain>
    </source>
</reference>